<dbReference type="PIRSF" id="PIRSF037394">
    <property type="entry name" value="ABC_thiamine-permease_YkoE_prd"/>
    <property type="match status" value="1"/>
</dbReference>
<feature type="transmembrane region" description="Helical" evidence="1">
    <location>
        <begin position="152"/>
        <end position="175"/>
    </location>
</feature>
<dbReference type="EMBL" id="JAHQCX010000010">
    <property type="protein sequence ID" value="MBU9727272.1"/>
    <property type="molecule type" value="Genomic_DNA"/>
</dbReference>
<keyword evidence="1" id="KW-1133">Transmembrane helix</keyword>
<name>A0ABS6K9V1_9FIRM</name>
<feature type="transmembrane region" description="Helical" evidence="1">
    <location>
        <begin position="47"/>
        <end position="67"/>
    </location>
</feature>
<feature type="transmembrane region" description="Helical" evidence="1">
    <location>
        <begin position="121"/>
        <end position="140"/>
    </location>
</feature>
<feature type="transmembrane region" description="Helical" evidence="1">
    <location>
        <begin position="79"/>
        <end position="101"/>
    </location>
</feature>
<dbReference type="Proteomes" id="UP001314681">
    <property type="component" value="Unassembled WGS sequence"/>
</dbReference>
<gene>
    <name evidence="2" type="ORF">KTH90_14735</name>
</gene>
<reference evidence="2 3" key="1">
    <citation type="submission" date="2021-06" db="EMBL/GenBank/DDBJ databases">
        <title>Description of novel taxa of the family Lachnospiraceae.</title>
        <authorList>
            <person name="Chaplin A.V."/>
            <person name="Sokolova S.R."/>
            <person name="Pikina A.P."/>
            <person name="Korzhanova M."/>
            <person name="Belova V."/>
            <person name="Korostin D."/>
            <person name="Efimov B.A."/>
        </authorList>
    </citation>
    <scope>NUCLEOTIDE SEQUENCE [LARGE SCALE GENOMIC DNA]</scope>
    <source>
        <strain evidence="2 3">ASD4241</strain>
    </source>
</reference>
<evidence type="ECO:0000313" key="3">
    <source>
        <dbReference type="Proteomes" id="UP001314681"/>
    </source>
</evidence>
<protein>
    <submittedName>
        <fullName evidence="2">ECF transporter S component</fullName>
    </submittedName>
</protein>
<organism evidence="2 3">
    <name type="scientific">Diplocloster modestus</name>
    <dbReference type="NCBI Taxonomy" id="2850322"/>
    <lineage>
        <taxon>Bacteria</taxon>
        <taxon>Bacillati</taxon>
        <taxon>Bacillota</taxon>
        <taxon>Clostridia</taxon>
        <taxon>Lachnospirales</taxon>
        <taxon>Lachnospiraceae</taxon>
        <taxon>Diplocloster</taxon>
    </lineage>
</organism>
<dbReference type="RefSeq" id="WP_158354006.1">
    <property type="nucleotide sequence ID" value="NZ_JAHQCX010000010.1"/>
</dbReference>
<feature type="transmembrane region" description="Helical" evidence="1">
    <location>
        <begin position="12"/>
        <end position="35"/>
    </location>
</feature>
<keyword evidence="1" id="KW-0472">Membrane</keyword>
<proteinExistence type="predicted"/>
<dbReference type="InterPro" id="IPR017195">
    <property type="entry name" value="ABC_thiamin-permease_prd"/>
</dbReference>
<keyword evidence="1" id="KW-0812">Transmembrane</keyword>
<keyword evidence="3" id="KW-1185">Reference proteome</keyword>
<dbReference type="Pfam" id="PF09819">
    <property type="entry name" value="ABC_cobalt"/>
    <property type="match status" value="1"/>
</dbReference>
<evidence type="ECO:0000313" key="2">
    <source>
        <dbReference type="EMBL" id="MBU9727272.1"/>
    </source>
</evidence>
<evidence type="ECO:0000256" key="1">
    <source>
        <dbReference type="SAM" id="Phobius"/>
    </source>
</evidence>
<comment type="caution">
    <text evidence="2">The sequence shown here is derived from an EMBL/GenBank/DDBJ whole genome shotgun (WGS) entry which is preliminary data.</text>
</comment>
<accession>A0ABS6K9V1</accession>
<sequence length="194" mass="20858">MSKFKWKLHEVIFVAMLCIVFGVVYLAGVYLASFLSTALTPFGLAPLANEIVFGVWFMASTLAAYILQKPGVAIVSEVLAALIEVLMGNMYGPMVIVAGIIQGAGGEIVFAGWRYKRFDALTMNLAAVGCCITSFLWSFVRSGYGLLSVKLLIVMFLIRLVSSVLFAGILCKLMGDGLAKTGLLKSYALGRAHA</sequence>